<accession>A0AAE3HV55</accession>
<dbReference type="EMBL" id="LKAJ02000001">
    <property type="protein sequence ID" value="MCS5711281.1"/>
    <property type="molecule type" value="Genomic_DNA"/>
</dbReference>
<gene>
    <name evidence="1" type="ORF">HT99x_007530</name>
</gene>
<proteinExistence type="predicted"/>
<evidence type="ECO:0000313" key="2">
    <source>
        <dbReference type="Proteomes" id="UP000051497"/>
    </source>
</evidence>
<protein>
    <submittedName>
        <fullName evidence="1">Uncharacterized protein</fullName>
    </submittedName>
</protein>
<dbReference type="Proteomes" id="UP000051497">
    <property type="component" value="Unassembled WGS sequence"/>
</dbReference>
<dbReference type="AlphaFoldDB" id="A0AAE3HV55"/>
<reference evidence="1" key="1">
    <citation type="journal article" date="2016" name="Genome Announc.">
        <title>Draft Genome Sequences of Two Novel Amoeba-Resistant Intranuclear Bacteria, 'Candidatus Berkiella cookevillensis' and 'Candidatus Berkiella aquae'.</title>
        <authorList>
            <person name="Mehari Y.T."/>
            <person name="Arivett B.A."/>
            <person name="Farone A.L."/>
            <person name="Gunderson J.H."/>
            <person name="Farone M.B."/>
        </authorList>
    </citation>
    <scope>NUCLEOTIDE SEQUENCE</scope>
    <source>
        <strain evidence="1">HT99</strain>
    </source>
</reference>
<keyword evidence="2" id="KW-1185">Reference proteome</keyword>
<dbReference type="RefSeq" id="WP_139016609.1">
    <property type="nucleotide sequence ID" value="NZ_LKAJ02000001.1"/>
</dbReference>
<sequence length="143" mass="16787">MMYRILKLSIAKNKRLLQEAISNAEELKKTAIDFDLESNLGDEENLAFYTDLCDFLVSLKSEPRIPHLSFFEIYDKYAAEFSIIKDLLDRFSVAYCAKHVNYYDQYRRKALANTFHFRVQSTKPKEILPEETAEVKKITVSFK</sequence>
<reference evidence="1" key="2">
    <citation type="submission" date="2021-06" db="EMBL/GenBank/DDBJ databases">
        <title>Genomic Description and Analysis of Intracellular Bacteria, Candidatus Berkiella cookevillensis and Candidatus Berkiella aquae.</title>
        <authorList>
            <person name="Kidane D.T."/>
            <person name="Mehari Y.T."/>
            <person name="Rice F.C."/>
            <person name="Arivett B.A."/>
            <person name="Farone A.L."/>
            <person name="Berk S.G."/>
            <person name="Farone M.B."/>
        </authorList>
    </citation>
    <scope>NUCLEOTIDE SEQUENCE</scope>
    <source>
        <strain evidence="1">HT99</strain>
    </source>
</reference>
<name>A0AAE3HV55_9GAMM</name>
<organism evidence="1 2">
    <name type="scientific">Candidatus Berkiella aquae</name>
    <dbReference type="NCBI Taxonomy" id="295108"/>
    <lineage>
        <taxon>Bacteria</taxon>
        <taxon>Pseudomonadati</taxon>
        <taxon>Pseudomonadota</taxon>
        <taxon>Gammaproteobacteria</taxon>
        <taxon>Candidatus Berkiellales</taxon>
        <taxon>Candidatus Berkiellaceae</taxon>
        <taxon>Candidatus Berkiella</taxon>
    </lineage>
</organism>
<evidence type="ECO:0000313" key="1">
    <source>
        <dbReference type="EMBL" id="MCS5711281.1"/>
    </source>
</evidence>
<comment type="caution">
    <text evidence="1">The sequence shown here is derived from an EMBL/GenBank/DDBJ whole genome shotgun (WGS) entry which is preliminary data.</text>
</comment>